<evidence type="ECO:0008006" key="14">
    <source>
        <dbReference type="Google" id="ProtNLM"/>
    </source>
</evidence>
<dbReference type="GO" id="GO:0072583">
    <property type="term" value="P:clathrin-dependent endocytosis"/>
    <property type="evidence" value="ECO:0007669"/>
    <property type="project" value="TreeGrafter"/>
</dbReference>
<evidence type="ECO:0000256" key="9">
    <source>
        <dbReference type="SAM" id="Coils"/>
    </source>
</evidence>
<evidence type="ECO:0000256" key="8">
    <source>
        <dbReference type="PROSITE-ProRule" id="PRU01077"/>
    </source>
</evidence>
<feature type="compositionally biased region" description="Polar residues" evidence="10">
    <location>
        <begin position="1163"/>
        <end position="1175"/>
    </location>
</feature>
<evidence type="ECO:0000256" key="6">
    <source>
        <dbReference type="ARBA" id="ARBA00023136"/>
    </source>
</evidence>
<dbReference type="Gene3D" id="1.20.1270.60">
    <property type="entry name" value="Arfaptin homology (AH) domain/BAR domain"/>
    <property type="match status" value="1"/>
</dbReference>
<dbReference type="OrthoDB" id="5593455at2759"/>
<dbReference type="STRING" id="7370.A0A1I8ND88"/>
<comment type="similarity">
    <text evidence="2">Belongs to the FCHO family.</text>
</comment>
<keyword evidence="4" id="KW-0254">Endocytosis</keyword>
<dbReference type="CDD" id="cd07648">
    <property type="entry name" value="F-BAR_FCHO"/>
    <property type="match status" value="1"/>
</dbReference>
<feature type="compositionally biased region" description="Polar residues" evidence="10">
    <location>
        <begin position="385"/>
        <end position="395"/>
    </location>
</feature>
<dbReference type="InterPro" id="IPR054713">
    <property type="entry name" value="GMIP/FCHO2-like_FCH"/>
</dbReference>
<dbReference type="EnsemblMetazoa" id="MDOA013996-RH">
    <property type="protein sequence ID" value="MDOA013996-PH"/>
    <property type="gene ID" value="MDOA013996"/>
</dbReference>
<dbReference type="GO" id="GO:0005905">
    <property type="term" value="C:clathrin-coated pit"/>
    <property type="evidence" value="ECO:0007669"/>
    <property type="project" value="UniProtKB-SubCell"/>
</dbReference>
<dbReference type="InterPro" id="IPR001060">
    <property type="entry name" value="FCH_dom"/>
</dbReference>
<keyword evidence="6" id="KW-0472">Membrane</keyword>
<dbReference type="AlphaFoldDB" id="A0A1I8ND88"/>
<protein>
    <recommendedName>
        <fullName evidence="14">F-BAR domain only protein 2</fullName>
    </recommendedName>
</protein>
<sequence length="1175" mass="128298">MTVDFNDYFWGEKNNGFDVLYHNMKFGLQASKELSEFFREKSNIEEQNSKLMSKLAHKASTGTLNSTFAPIWTILRTSAEKLSTLHMQMVQKLSELVKDVAKYADELHKKQKAVKEEEAQTLECVKAIQFSTSEVQKAKDIYSGKVQELEKLRKDNASQKDIDKMETKLRKLQEEYKVLLDKHNPIKIEFERRMTQTCKRFQEIEEVHLRQMKEFLSTYLELLQNNHDMVGQVHSDFKRQFLDMTVDKLLEQFVLNKYTGLEKPEMPELEFIPLSINQQTLASSNARLNQPSITSNSNSVTSINRGGNTASDQRGAEGLSIGSIASGSSGLANVDEAMNETRISKPLSRPTSPDGNSTNAAGGLKSNFRNWFSSNNTNKQQQQNVGMPTSVTSGSGNFGTDSNCITSSLSANIITNNTTCTTTTTGTNTTTINKNPLKSELQSQQEKHTQVEQQDALTSNPADAKNAESLLTKTQQCSPSQQNITKKTSSTTANTSTSSTVFGTTNQRRTTSLLNIFSSNSQVSELLRSRRDKTKAKKSKKKKENDIADNIQEERTLSLEQSNNFAEYDDTKIKNVNSSGSSTGGLAISSTSACGSLESAGTSIPVSVPNTGTNIGLHNVGEIGDISHIKNNNNITPSLGQATDGNDVDEDGYSIQPPKEVAWEEHTENAGSFYSDSDSDSENDRPEKRIHVKIKPLNNGQAPMSASVDELRATVENISLSPTGVFTQHSQQLQQQSRLPSRQQSPEISNASTPTAAVHPYAPLQSPTLSMTTNSRYADLGDIFSELGDVSSSAPASANLAKSHGRQIPTPTSAVNSSIAIPRPPSRRSEIAVGARGRISPAPINSMNRADSIGSLEFRTAIGGIGSSRGPSPLTIGISDTVPLAVAFHEIIHAYFRGSDESRCQVKISGDMMLSFPAGIAGLLANNPNPAKLGFRIKNVQNLENFIPNSKLVQVDKIQSNSFGTMLEFNMPALTSLLRRQAEHNPTASYFNVDILKYQARTKPGAGSCPFQIVSYWKCEPSFTALKIDYKYNNHAMAAACPLLNVTLSVPVNGTVRNVQSKPHSAWLGESNRLVWNFTDISQNSQDGGVGTLRARLELNDGPSTPALLSTQFNCEGTTLSGIEFELQGQGYRVSLVKKRFVSGKYVCEGDGIRSAATPTPPSVGSCSPFSAKSN</sequence>
<dbReference type="PROSITE" id="PS51072">
    <property type="entry name" value="MHD"/>
    <property type="match status" value="1"/>
</dbReference>
<dbReference type="InterPro" id="IPR028565">
    <property type="entry name" value="MHD"/>
</dbReference>
<dbReference type="GO" id="GO:0048268">
    <property type="term" value="P:clathrin coat assembly"/>
    <property type="evidence" value="ECO:0007669"/>
    <property type="project" value="TreeGrafter"/>
</dbReference>
<dbReference type="VEuPathDB" id="VectorBase:MDOA013996"/>
<dbReference type="SMART" id="SM00055">
    <property type="entry name" value="FCH"/>
    <property type="match status" value="1"/>
</dbReference>
<accession>A0A1I8ND88</accession>
<evidence type="ECO:0000259" key="11">
    <source>
        <dbReference type="PROSITE" id="PS51072"/>
    </source>
</evidence>
<evidence type="ECO:0000256" key="3">
    <source>
        <dbReference type="ARBA" id="ARBA00022553"/>
    </source>
</evidence>
<dbReference type="PROSITE" id="PS51741">
    <property type="entry name" value="F_BAR"/>
    <property type="match status" value="1"/>
</dbReference>
<evidence type="ECO:0000256" key="2">
    <source>
        <dbReference type="ARBA" id="ARBA00011064"/>
    </source>
</evidence>
<evidence type="ECO:0000256" key="5">
    <source>
        <dbReference type="ARBA" id="ARBA00023054"/>
    </source>
</evidence>
<feature type="compositionally biased region" description="Basic residues" evidence="10">
    <location>
        <begin position="530"/>
        <end position="542"/>
    </location>
</feature>
<name>A0A1I8ND88_MUSDO</name>
<keyword evidence="5 8" id="KW-0175">Coiled coil</keyword>
<feature type="compositionally biased region" description="Polar residues" evidence="10">
    <location>
        <begin position="349"/>
        <end position="360"/>
    </location>
</feature>
<evidence type="ECO:0000259" key="12">
    <source>
        <dbReference type="PROSITE" id="PS51741"/>
    </source>
</evidence>
<dbReference type="InterPro" id="IPR018808">
    <property type="entry name" value="Muniscin_C"/>
</dbReference>
<dbReference type="Pfam" id="PF10291">
    <property type="entry name" value="muHD"/>
    <property type="match status" value="1"/>
</dbReference>
<dbReference type="GO" id="GO:0030136">
    <property type="term" value="C:clathrin-coated vesicle"/>
    <property type="evidence" value="ECO:0007669"/>
    <property type="project" value="TreeGrafter"/>
</dbReference>
<feature type="region of interest" description="Disordered" evidence="10">
    <location>
        <begin position="439"/>
        <end position="504"/>
    </location>
</feature>
<evidence type="ECO:0000256" key="10">
    <source>
        <dbReference type="SAM" id="MobiDB-lite"/>
    </source>
</evidence>
<feature type="compositionally biased region" description="Polar residues" evidence="10">
    <location>
        <begin position="469"/>
        <end position="484"/>
    </location>
</feature>
<proteinExistence type="inferred from homology"/>
<dbReference type="InterPro" id="IPR031160">
    <property type="entry name" value="F_BAR_dom"/>
</dbReference>
<dbReference type="SUPFAM" id="SSF103657">
    <property type="entry name" value="BAR/IMD domain-like"/>
    <property type="match status" value="1"/>
</dbReference>
<feature type="domain" description="F-BAR" evidence="12">
    <location>
        <begin position="3"/>
        <end position="249"/>
    </location>
</feature>
<feature type="compositionally biased region" description="Low complexity" evidence="10">
    <location>
        <begin position="485"/>
        <end position="500"/>
    </location>
</feature>
<dbReference type="PANTHER" id="PTHR23065:SF15">
    <property type="entry name" value="AT02057P"/>
    <property type="match status" value="1"/>
</dbReference>
<feature type="region of interest" description="Disordered" evidence="10">
    <location>
        <begin position="1153"/>
        <end position="1175"/>
    </location>
</feature>
<dbReference type="Pfam" id="PF22699">
    <property type="entry name" value="GMIP-like_FCH"/>
    <property type="match status" value="1"/>
</dbReference>
<feature type="compositionally biased region" description="Low complexity" evidence="10">
    <location>
        <begin position="292"/>
        <end position="304"/>
    </location>
</feature>
<organism evidence="13">
    <name type="scientific">Musca domestica</name>
    <name type="common">House fly</name>
    <dbReference type="NCBI Taxonomy" id="7370"/>
    <lineage>
        <taxon>Eukaryota</taxon>
        <taxon>Metazoa</taxon>
        <taxon>Ecdysozoa</taxon>
        <taxon>Arthropoda</taxon>
        <taxon>Hexapoda</taxon>
        <taxon>Insecta</taxon>
        <taxon>Pterygota</taxon>
        <taxon>Neoptera</taxon>
        <taxon>Endopterygota</taxon>
        <taxon>Diptera</taxon>
        <taxon>Brachycera</taxon>
        <taxon>Muscomorpha</taxon>
        <taxon>Muscoidea</taxon>
        <taxon>Muscidae</taxon>
        <taxon>Musca</taxon>
    </lineage>
</organism>
<feature type="region of interest" description="Disordered" evidence="10">
    <location>
        <begin position="803"/>
        <end position="828"/>
    </location>
</feature>
<feature type="compositionally biased region" description="Polar residues" evidence="10">
    <location>
        <begin position="451"/>
        <end position="461"/>
    </location>
</feature>
<feature type="region of interest" description="Disordered" evidence="10">
    <location>
        <begin position="344"/>
        <end position="395"/>
    </location>
</feature>
<dbReference type="FunFam" id="2.60.40.1170:FF:000005">
    <property type="entry name" value="SH3-containing GRB2-like protein 3-interacting protein 1 isoform X3"/>
    <property type="match status" value="1"/>
</dbReference>
<feature type="compositionally biased region" description="Low complexity" evidence="10">
    <location>
        <begin position="375"/>
        <end position="384"/>
    </location>
</feature>
<keyword evidence="3" id="KW-0597">Phosphoprotein</keyword>
<feature type="region of interest" description="Disordered" evidence="10">
    <location>
        <begin position="522"/>
        <end position="553"/>
    </location>
</feature>
<comment type="subcellular location">
    <subcellularLocation>
        <location evidence="1">Membrane</location>
        <location evidence="1">Clathrin-coated pit</location>
        <topology evidence="1">Peripheral membrane protein</topology>
        <orientation evidence="1">Cytoplasmic side</orientation>
    </subcellularLocation>
</comment>
<evidence type="ECO:0000256" key="4">
    <source>
        <dbReference type="ARBA" id="ARBA00022583"/>
    </source>
</evidence>
<feature type="compositionally biased region" description="Polar residues" evidence="10">
    <location>
        <begin position="809"/>
        <end position="819"/>
    </location>
</feature>
<dbReference type="CDD" id="cd09265">
    <property type="entry name" value="AP_Syp1_like_MHD"/>
    <property type="match status" value="1"/>
</dbReference>
<dbReference type="GO" id="GO:0005886">
    <property type="term" value="C:plasma membrane"/>
    <property type="evidence" value="ECO:0007669"/>
    <property type="project" value="TreeGrafter"/>
</dbReference>
<dbReference type="VEuPathDB" id="VectorBase:MDOMA2_020419"/>
<evidence type="ECO:0000256" key="7">
    <source>
        <dbReference type="ARBA" id="ARBA00023176"/>
    </source>
</evidence>
<dbReference type="InterPro" id="IPR027267">
    <property type="entry name" value="AH/BAR_dom_sf"/>
</dbReference>
<feature type="region of interest" description="Disordered" evidence="10">
    <location>
        <begin position="288"/>
        <end position="315"/>
    </location>
</feature>
<feature type="coiled-coil region" evidence="9">
    <location>
        <begin position="155"/>
        <end position="182"/>
    </location>
</feature>
<feature type="region of interest" description="Disordered" evidence="10">
    <location>
        <begin position="726"/>
        <end position="768"/>
    </location>
</feature>
<gene>
    <name evidence="13" type="primary">101898462</name>
</gene>
<evidence type="ECO:0000313" key="13">
    <source>
        <dbReference type="EnsemblMetazoa" id="MDOA013996-PH"/>
    </source>
</evidence>
<evidence type="ECO:0000256" key="1">
    <source>
        <dbReference type="ARBA" id="ARBA00004283"/>
    </source>
</evidence>
<feature type="domain" description="MHD" evidence="11">
    <location>
        <begin position="881"/>
        <end position="1149"/>
    </location>
</feature>
<keyword evidence="7" id="KW-0168">Coated pit</keyword>
<feature type="compositionally biased region" description="Low complexity" evidence="10">
    <location>
        <begin position="730"/>
        <end position="746"/>
    </location>
</feature>
<dbReference type="PANTHER" id="PTHR23065">
    <property type="entry name" value="PROLINE-SERINE-THREONINE PHOSPHATASE INTERACTING PROTEIN 1"/>
    <property type="match status" value="1"/>
</dbReference>
<reference evidence="13" key="1">
    <citation type="submission" date="2020-05" db="UniProtKB">
        <authorList>
            <consortium name="EnsemblMetazoa"/>
        </authorList>
    </citation>
    <scope>IDENTIFICATION</scope>
    <source>
        <strain evidence="13">Aabys</strain>
    </source>
</reference>